<evidence type="ECO:0000313" key="1">
    <source>
        <dbReference type="EMBL" id="OWK33645.1"/>
    </source>
</evidence>
<dbReference type="EMBL" id="NBBI01000001">
    <property type="protein sequence ID" value="OWK33645.1"/>
    <property type="molecule type" value="Genomic_DNA"/>
</dbReference>
<accession>A0A245ZV85</accession>
<evidence type="ECO:0000313" key="2">
    <source>
        <dbReference type="Proteomes" id="UP000197290"/>
    </source>
</evidence>
<protein>
    <submittedName>
        <fullName evidence="1">Uncharacterized protein</fullName>
    </submittedName>
</protein>
<name>A0A245ZV85_9SPHN</name>
<sequence length="61" mass="6835">MADWVRCTCTNDDTLWINLERVVALKPTSVGTEITYHGDNGTFIVRERPSAILGNNKVRDA</sequence>
<comment type="caution">
    <text evidence="1">The sequence shown here is derived from an EMBL/GenBank/DDBJ whole genome shotgun (WGS) entry which is preliminary data.</text>
</comment>
<organism evidence="1 2">
    <name type="scientific">Sphingomonas dokdonensis</name>
    <dbReference type="NCBI Taxonomy" id="344880"/>
    <lineage>
        <taxon>Bacteria</taxon>
        <taxon>Pseudomonadati</taxon>
        <taxon>Pseudomonadota</taxon>
        <taxon>Alphaproteobacteria</taxon>
        <taxon>Sphingomonadales</taxon>
        <taxon>Sphingomonadaceae</taxon>
        <taxon>Sphingomonas</taxon>
    </lineage>
</organism>
<proteinExistence type="predicted"/>
<dbReference type="Proteomes" id="UP000197290">
    <property type="component" value="Unassembled WGS sequence"/>
</dbReference>
<dbReference type="AlphaFoldDB" id="A0A245ZV85"/>
<keyword evidence="2" id="KW-1185">Reference proteome</keyword>
<reference evidence="1 2" key="1">
    <citation type="submission" date="2017-03" db="EMBL/GenBank/DDBJ databases">
        <title>Genome sequence of Sphingomonas dokdonensis DSM 21029.</title>
        <authorList>
            <person name="Poehlein A."/>
            <person name="Wuebbeler J.H."/>
            <person name="Steinbuechel A."/>
            <person name="Daniel R."/>
        </authorList>
    </citation>
    <scope>NUCLEOTIDE SEQUENCE [LARGE SCALE GENOMIC DNA]</scope>
    <source>
        <strain evidence="1 2">DSM 21029</strain>
    </source>
</reference>
<gene>
    <name evidence="1" type="ORF">SPDO_05260</name>
</gene>